<reference evidence="12" key="1">
    <citation type="journal article" date="2020" name="mSystems">
        <title>Genome- and Community-Level Interaction Insights into Carbon Utilization and Element Cycling Functions of Hydrothermarchaeota in Hydrothermal Sediment.</title>
        <authorList>
            <person name="Zhou Z."/>
            <person name="Liu Y."/>
            <person name="Xu W."/>
            <person name="Pan J."/>
            <person name="Luo Z.H."/>
            <person name="Li M."/>
        </authorList>
    </citation>
    <scope>NUCLEOTIDE SEQUENCE [LARGE SCALE GENOMIC DNA]</scope>
    <source>
        <strain evidence="12">SpSt-10</strain>
    </source>
</reference>
<keyword evidence="9" id="KW-1208">Phospholipid metabolism</keyword>
<dbReference type="Pfam" id="PF02666">
    <property type="entry name" value="PS_Dcarbxylase"/>
    <property type="match status" value="1"/>
</dbReference>
<keyword evidence="1" id="KW-1003">Cell membrane</keyword>
<evidence type="ECO:0000256" key="11">
    <source>
        <dbReference type="SAM" id="Phobius"/>
    </source>
</evidence>
<dbReference type="PANTHER" id="PTHR35809:SF1">
    <property type="entry name" value="ARCHAETIDYLSERINE DECARBOXYLASE PROENZYME-RELATED"/>
    <property type="match status" value="1"/>
</dbReference>
<dbReference type="AlphaFoldDB" id="A0A7J3TGJ1"/>
<dbReference type="NCBIfam" id="NF003685">
    <property type="entry name" value="PRK05305.2-5"/>
    <property type="match status" value="1"/>
</dbReference>
<proteinExistence type="predicted"/>
<evidence type="ECO:0000256" key="7">
    <source>
        <dbReference type="ARBA" id="ARBA00023209"/>
    </source>
</evidence>
<dbReference type="GO" id="GO:0008654">
    <property type="term" value="P:phospholipid biosynthetic process"/>
    <property type="evidence" value="ECO:0007669"/>
    <property type="project" value="UniProtKB-KW"/>
</dbReference>
<accession>A0A7J3TGJ1</accession>
<evidence type="ECO:0000256" key="10">
    <source>
        <dbReference type="ARBA" id="ARBA00023317"/>
    </source>
</evidence>
<sequence length="187" mass="21514">MEKIGLRLIVVFLILFLIILFIYPLLSILFITMILFTLFFFREPRRVVEDGIVAPSDGKIIYVDDKRLEIFMGLLDCHVSISPCDGVVERVEQLGGSFLPAFREKKNVRNIIFIRNEDGLFRVELVAGFLARRILCYVRTGERIKKGQKIGMIVFGSKTVLEIPEKYRFVRKKGEKIKAGETVAVKK</sequence>
<evidence type="ECO:0000256" key="5">
    <source>
        <dbReference type="ARBA" id="ARBA00023136"/>
    </source>
</evidence>
<keyword evidence="7" id="KW-0594">Phospholipid biosynthesis</keyword>
<evidence type="ECO:0000256" key="3">
    <source>
        <dbReference type="ARBA" id="ARBA00022793"/>
    </source>
</evidence>
<evidence type="ECO:0000256" key="8">
    <source>
        <dbReference type="ARBA" id="ARBA00023239"/>
    </source>
</evidence>
<keyword evidence="11" id="KW-1133">Transmembrane helix</keyword>
<dbReference type="EC" id="4.1.1.65" evidence="12"/>
<keyword evidence="8 12" id="KW-0456">Lyase</keyword>
<keyword evidence="11" id="KW-0812">Transmembrane</keyword>
<evidence type="ECO:0000256" key="6">
    <source>
        <dbReference type="ARBA" id="ARBA00023145"/>
    </source>
</evidence>
<dbReference type="InterPro" id="IPR003817">
    <property type="entry name" value="PS_Dcarbxylase"/>
</dbReference>
<comment type="caution">
    <text evidence="12">The sequence shown here is derived from an EMBL/GenBank/DDBJ whole genome shotgun (WGS) entry which is preliminary data.</text>
</comment>
<protein>
    <submittedName>
        <fullName evidence="12">Phosphatidylserine decarboxylase</fullName>
        <ecNumber evidence="12">4.1.1.65</ecNumber>
    </submittedName>
</protein>
<evidence type="ECO:0000256" key="2">
    <source>
        <dbReference type="ARBA" id="ARBA00022516"/>
    </source>
</evidence>
<keyword evidence="10" id="KW-0670">Pyruvate</keyword>
<feature type="transmembrane region" description="Helical" evidence="11">
    <location>
        <begin position="6"/>
        <end position="39"/>
    </location>
</feature>
<evidence type="ECO:0000256" key="4">
    <source>
        <dbReference type="ARBA" id="ARBA00023098"/>
    </source>
</evidence>
<evidence type="ECO:0000313" key="12">
    <source>
        <dbReference type="EMBL" id="HHF47895.1"/>
    </source>
</evidence>
<evidence type="ECO:0000256" key="1">
    <source>
        <dbReference type="ARBA" id="ARBA00022475"/>
    </source>
</evidence>
<dbReference type="EMBL" id="DRUC01000025">
    <property type="protein sequence ID" value="HHF47895.1"/>
    <property type="molecule type" value="Genomic_DNA"/>
</dbReference>
<keyword evidence="6" id="KW-0865">Zymogen</keyword>
<organism evidence="12">
    <name type="scientific">Geoglobus ahangari</name>
    <dbReference type="NCBI Taxonomy" id="113653"/>
    <lineage>
        <taxon>Archaea</taxon>
        <taxon>Methanobacteriati</taxon>
        <taxon>Methanobacteriota</taxon>
        <taxon>Archaeoglobi</taxon>
        <taxon>Archaeoglobales</taxon>
        <taxon>Archaeoglobaceae</taxon>
        <taxon>Geoglobus</taxon>
    </lineage>
</organism>
<keyword evidence="4" id="KW-0443">Lipid metabolism</keyword>
<gene>
    <name evidence="12" type="ORF">ENL48_01425</name>
</gene>
<evidence type="ECO:0000256" key="9">
    <source>
        <dbReference type="ARBA" id="ARBA00023264"/>
    </source>
</evidence>
<name>A0A7J3TGJ1_9EURY</name>
<dbReference type="GO" id="GO:0004609">
    <property type="term" value="F:phosphatidylserine decarboxylase activity"/>
    <property type="evidence" value="ECO:0007669"/>
    <property type="project" value="UniProtKB-EC"/>
</dbReference>
<dbReference type="InterPro" id="IPR033175">
    <property type="entry name" value="PSD-A"/>
</dbReference>
<keyword evidence="3" id="KW-0210">Decarboxylase</keyword>
<keyword evidence="2" id="KW-0444">Lipid biosynthesis</keyword>
<dbReference type="PANTHER" id="PTHR35809">
    <property type="entry name" value="ARCHAETIDYLSERINE DECARBOXYLASE PROENZYME-RELATED"/>
    <property type="match status" value="1"/>
</dbReference>
<keyword evidence="5 11" id="KW-0472">Membrane</keyword>